<keyword evidence="2 9" id="KW-0479">Metal-binding</keyword>
<sequence length="308" mass="33174">MKILNFGSINIDYVYRVTHFVRPGETLAADERSVFPGGKGLNQSVSLGRCCGTERDIFHAGCIGRADADFIDALLRENRVSGMFVETCESVTGHTIIQVDENGQNCILLYSGANGAQSEAHIARVFRRFGAGDYLVLQNEISCVAYILEQAHAAGMKIFFNPSPYTADIRKLPLEYVDCFLLNEIEAGDLCGTHAADESVLLAKTAAAFPRAEIVLTLGKRGVVCKTDSAVYRYGTYDVPVVDTTAAGDTFTGYFIGCRALGMDAPAALKYASAASSLAVSQRGAVPSIPRMHRVRDFADSAAVPSFN</sequence>
<keyword evidence="4 9" id="KW-0418">Kinase</keyword>
<keyword evidence="5 9" id="KW-0067">ATP-binding</keyword>
<feature type="binding site" evidence="9">
    <location>
        <begin position="217"/>
        <end position="222"/>
    </location>
    <ligand>
        <name>ATP</name>
        <dbReference type="ChEBI" id="CHEBI:30616"/>
    </ligand>
</feature>
<dbReference type="PANTHER" id="PTHR10584:SF166">
    <property type="entry name" value="RIBOKINASE"/>
    <property type="match status" value="1"/>
</dbReference>
<dbReference type="HOGENOM" id="CLU_027634_2_1_12"/>
<keyword evidence="7 9" id="KW-0630">Potassium</keyword>
<evidence type="ECO:0000256" key="1">
    <source>
        <dbReference type="ARBA" id="ARBA00022679"/>
    </source>
</evidence>
<comment type="similarity">
    <text evidence="9">Belongs to the carbohydrate kinase PfkB family. Ribokinase subfamily.</text>
</comment>
<feature type="binding site" evidence="9">
    <location>
        <begin position="10"/>
        <end position="12"/>
    </location>
    <ligand>
        <name>substrate</name>
    </ligand>
</feature>
<dbReference type="HAMAP" id="MF_01987">
    <property type="entry name" value="Ribokinase"/>
    <property type="match status" value="1"/>
</dbReference>
<comment type="activity regulation">
    <text evidence="9">Activated by a monovalent cation that binds near, but not in, the active site. The most likely occupant of the site in vivo is potassium. Ion binding induces a conformational change that may alter substrate affinity.</text>
</comment>
<evidence type="ECO:0000256" key="8">
    <source>
        <dbReference type="ARBA" id="ARBA00023277"/>
    </source>
</evidence>
<feature type="binding site" evidence="9">
    <location>
        <position position="140"/>
    </location>
    <ligand>
        <name>substrate</name>
    </ligand>
</feature>
<dbReference type="EC" id="2.7.1.15" evidence="9"/>
<dbReference type="SUPFAM" id="SSF53613">
    <property type="entry name" value="Ribokinase-like"/>
    <property type="match status" value="1"/>
</dbReference>
<dbReference type="EMBL" id="CP002696">
    <property type="protein sequence ID" value="AEE15716.1"/>
    <property type="molecule type" value="Genomic_DNA"/>
</dbReference>
<proteinExistence type="inferred from homology"/>
<feature type="binding site" evidence="9">
    <location>
        <position position="249"/>
    </location>
    <ligand>
        <name>substrate</name>
    </ligand>
</feature>
<dbReference type="UniPathway" id="UPA00916">
    <property type="reaction ID" value="UER00889"/>
</dbReference>
<comment type="catalytic activity">
    <reaction evidence="9">
        <text>D-ribose + ATP = D-ribose 5-phosphate + ADP + H(+)</text>
        <dbReference type="Rhea" id="RHEA:13697"/>
        <dbReference type="ChEBI" id="CHEBI:15378"/>
        <dbReference type="ChEBI" id="CHEBI:30616"/>
        <dbReference type="ChEBI" id="CHEBI:47013"/>
        <dbReference type="ChEBI" id="CHEBI:78346"/>
        <dbReference type="ChEBI" id="CHEBI:456216"/>
        <dbReference type="EC" id="2.7.1.15"/>
    </reaction>
</comment>
<evidence type="ECO:0000259" key="10">
    <source>
        <dbReference type="Pfam" id="PF00294"/>
    </source>
</evidence>
<dbReference type="Proteomes" id="UP000006546">
    <property type="component" value="Chromosome"/>
</dbReference>
<comment type="pathway">
    <text evidence="9">Carbohydrate metabolism; D-ribose degradation; D-ribose 5-phosphate from beta-D-ribopyranose: step 2/2.</text>
</comment>
<dbReference type="OrthoDB" id="9775849at2"/>
<dbReference type="InterPro" id="IPR011611">
    <property type="entry name" value="PfkB_dom"/>
</dbReference>
<dbReference type="PRINTS" id="PR00990">
    <property type="entry name" value="RIBOKINASE"/>
</dbReference>
<dbReference type="GO" id="GO:0005524">
    <property type="term" value="F:ATP binding"/>
    <property type="evidence" value="ECO:0007669"/>
    <property type="project" value="UniProtKB-UniRule"/>
</dbReference>
<dbReference type="Pfam" id="PF00294">
    <property type="entry name" value="PfkB"/>
    <property type="match status" value="1"/>
</dbReference>
<comment type="function">
    <text evidence="9">Catalyzes the phosphorylation of ribose at O-5 in a reaction requiring ATP and magnesium. The resulting D-ribose-5-phosphate can then be used either for sythesis of nucleotides, histidine, and tryptophan, or as a component of the pentose phosphate pathway.</text>
</comment>
<feature type="binding site" evidence="9">
    <location>
        <position position="284"/>
    </location>
    <ligand>
        <name>K(+)</name>
        <dbReference type="ChEBI" id="CHEBI:29103"/>
    </ligand>
</feature>
<reference evidence="12" key="1">
    <citation type="submission" date="2011-04" db="EMBL/GenBank/DDBJ databases">
        <title>The complete genome of Treponema brennaborense DSM 12168.</title>
        <authorList>
            <person name="Lucas S."/>
            <person name="Han J."/>
            <person name="Lapidus A."/>
            <person name="Bruce D."/>
            <person name="Goodwin L."/>
            <person name="Pitluck S."/>
            <person name="Peters L."/>
            <person name="Kyrpides N."/>
            <person name="Mavromatis K."/>
            <person name="Ivanova N."/>
            <person name="Mikhailova N."/>
            <person name="Pagani I."/>
            <person name="Teshima H."/>
            <person name="Detter J.C."/>
            <person name="Tapia R."/>
            <person name="Han C."/>
            <person name="Land M."/>
            <person name="Hauser L."/>
            <person name="Markowitz V."/>
            <person name="Cheng J.-F."/>
            <person name="Hugenholtz P."/>
            <person name="Woyke T."/>
            <person name="Wu D."/>
            <person name="Gronow S."/>
            <person name="Wellnitz S."/>
            <person name="Brambilla E."/>
            <person name="Klenk H.-P."/>
            <person name="Eisen J.A."/>
        </authorList>
    </citation>
    <scope>NUCLEOTIDE SEQUENCE [LARGE SCALE GENOMIC DNA]</scope>
    <source>
        <strain evidence="12">DSM 12168 / CIP 105900 / DD5/3</strain>
    </source>
</reference>
<dbReference type="GO" id="GO:0005737">
    <property type="term" value="C:cytoplasm"/>
    <property type="evidence" value="ECO:0007669"/>
    <property type="project" value="UniProtKB-SubCell"/>
</dbReference>
<organism evidence="11 12">
    <name type="scientific">Treponema brennaborense (strain DSM 12168 / CIP 105900 / DD5/3)</name>
    <dbReference type="NCBI Taxonomy" id="906968"/>
    <lineage>
        <taxon>Bacteria</taxon>
        <taxon>Pseudomonadati</taxon>
        <taxon>Spirochaetota</taxon>
        <taxon>Spirochaetia</taxon>
        <taxon>Spirochaetales</taxon>
        <taxon>Treponemataceae</taxon>
        <taxon>Treponema</taxon>
    </lineage>
</organism>
<feature type="binding site" evidence="9">
    <location>
        <position position="279"/>
    </location>
    <ligand>
        <name>K(+)</name>
        <dbReference type="ChEBI" id="CHEBI:29103"/>
    </ligand>
</feature>
<name>F4LMF4_TREBD</name>
<feature type="binding site" evidence="9">
    <location>
        <position position="243"/>
    </location>
    <ligand>
        <name>K(+)</name>
        <dbReference type="ChEBI" id="CHEBI:29103"/>
    </ligand>
</feature>
<accession>F4LMF4</accession>
<feature type="binding site" evidence="9">
    <location>
        <begin position="38"/>
        <end position="42"/>
    </location>
    <ligand>
        <name>substrate</name>
    </ligand>
</feature>
<dbReference type="KEGG" id="tbe:Trebr_0267"/>
<dbReference type="eggNOG" id="COG0524">
    <property type="taxonomic scope" value="Bacteria"/>
</dbReference>
<evidence type="ECO:0000256" key="7">
    <source>
        <dbReference type="ARBA" id="ARBA00022958"/>
    </source>
</evidence>
<protein>
    <recommendedName>
        <fullName evidence="9">Ribokinase</fullName>
        <shortName evidence="9">RK</shortName>
        <ecNumber evidence="9">2.7.1.15</ecNumber>
    </recommendedName>
</protein>
<feature type="binding site" evidence="9">
    <location>
        <position position="245"/>
    </location>
    <ligand>
        <name>K(+)</name>
        <dbReference type="ChEBI" id="CHEBI:29103"/>
    </ligand>
</feature>
<dbReference type="GO" id="GO:0004747">
    <property type="term" value="F:ribokinase activity"/>
    <property type="evidence" value="ECO:0007669"/>
    <property type="project" value="UniProtKB-UniRule"/>
</dbReference>
<comment type="caution">
    <text evidence="9">Lacks conserved residue(s) required for the propagation of feature annotation.</text>
</comment>
<keyword evidence="1 9" id="KW-0808">Transferase</keyword>
<keyword evidence="3 9" id="KW-0547">Nucleotide-binding</keyword>
<feature type="binding site" evidence="9">
    <location>
        <position position="288"/>
    </location>
    <ligand>
        <name>K(+)</name>
        <dbReference type="ChEBI" id="CHEBI:29103"/>
    </ligand>
</feature>
<feature type="binding site" evidence="9">
    <location>
        <begin position="248"/>
        <end position="249"/>
    </location>
    <ligand>
        <name>ATP</name>
        <dbReference type="ChEBI" id="CHEBI:30616"/>
    </ligand>
</feature>
<dbReference type="CDD" id="cd01174">
    <property type="entry name" value="ribokinase"/>
    <property type="match status" value="1"/>
</dbReference>
<keyword evidence="8 9" id="KW-0119">Carbohydrate metabolism</keyword>
<dbReference type="GO" id="GO:0046872">
    <property type="term" value="F:metal ion binding"/>
    <property type="evidence" value="ECO:0007669"/>
    <property type="project" value="UniProtKB-KW"/>
</dbReference>
<dbReference type="Gene3D" id="3.40.1190.20">
    <property type="match status" value="1"/>
</dbReference>
<keyword evidence="12" id="KW-1185">Reference proteome</keyword>
<dbReference type="AlphaFoldDB" id="F4LMF4"/>
<gene>
    <name evidence="9" type="primary">rbsK</name>
    <name evidence="11" type="ordered locus">Trebr_0267</name>
</gene>
<dbReference type="GO" id="GO:0019303">
    <property type="term" value="P:D-ribose catabolic process"/>
    <property type="evidence" value="ECO:0007669"/>
    <property type="project" value="UniProtKB-UniRule"/>
</dbReference>
<dbReference type="InterPro" id="IPR029056">
    <property type="entry name" value="Ribokinase-like"/>
</dbReference>
<dbReference type="STRING" id="906968.Trebr_0267"/>
<dbReference type="RefSeq" id="WP_013757435.1">
    <property type="nucleotide sequence ID" value="NC_015500.1"/>
</dbReference>
<evidence type="ECO:0000313" key="12">
    <source>
        <dbReference type="Proteomes" id="UP000006546"/>
    </source>
</evidence>
<evidence type="ECO:0000313" key="11">
    <source>
        <dbReference type="EMBL" id="AEE15716.1"/>
    </source>
</evidence>
<keyword evidence="9" id="KW-0963">Cytoplasm</keyword>
<evidence type="ECO:0000256" key="5">
    <source>
        <dbReference type="ARBA" id="ARBA00022840"/>
    </source>
</evidence>
<dbReference type="PANTHER" id="PTHR10584">
    <property type="entry name" value="SUGAR KINASE"/>
    <property type="match status" value="1"/>
</dbReference>
<comment type="subcellular location">
    <subcellularLocation>
        <location evidence="9">Cytoplasm</location>
    </subcellularLocation>
</comment>
<evidence type="ECO:0000256" key="2">
    <source>
        <dbReference type="ARBA" id="ARBA00022723"/>
    </source>
</evidence>
<feature type="binding site" evidence="9">
    <location>
        <position position="183"/>
    </location>
    <ligand>
        <name>ATP</name>
        <dbReference type="ChEBI" id="CHEBI:30616"/>
    </ligand>
</feature>
<dbReference type="InterPro" id="IPR002139">
    <property type="entry name" value="Ribo/fructo_kinase"/>
</dbReference>
<dbReference type="InterPro" id="IPR011877">
    <property type="entry name" value="Ribokinase"/>
</dbReference>
<evidence type="ECO:0000256" key="4">
    <source>
        <dbReference type="ARBA" id="ARBA00022777"/>
    </source>
</evidence>
<comment type="cofactor">
    <cofactor evidence="9">
        <name>Mg(2+)</name>
        <dbReference type="ChEBI" id="CHEBI:18420"/>
    </cofactor>
    <text evidence="9">Requires a divalent cation, most likely magnesium in vivo, as an electrophilic catalyst to aid phosphoryl group transfer. It is the chelate of the metal and the nucleotide that is the actual substrate.</text>
</comment>
<evidence type="ECO:0000256" key="3">
    <source>
        <dbReference type="ARBA" id="ARBA00022741"/>
    </source>
</evidence>
<feature type="domain" description="Carbohydrate kinase PfkB" evidence="10">
    <location>
        <begin position="3"/>
        <end position="290"/>
    </location>
</feature>
<evidence type="ECO:0000256" key="9">
    <source>
        <dbReference type="HAMAP-Rule" id="MF_01987"/>
    </source>
</evidence>
<feature type="active site" description="Proton acceptor" evidence="9">
    <location>
        <position position="249"/>
    </location>
</feature>
<feature type="binding site" evidence="9">
    <location>
        <position position="282"/>
    </location>
    <ligand>
        <name>K(+)</name>
        <dbReference type="ChEBI" id="CHEBI:29103"/>
    </ligand>
</feature>
<keyword evidence="6 9" id="KW-0460">Magnesium</keyword>
<comment type="subunit">
    <text evidence="9">Homodimer.</text>
</comment>
<evidence type="ECO:0000256" key="6">
    <source>
        <dbReference type="ARBA" id="ARBA00022842"/>
    </source>
</evidence>